<evidence type="ECO:0000313" key="2">
    <source>
        <dbReference type="Proteomes" id="UP000828941"/>
    </source>
</evidence>
<proteinExistence type="predicted"/>
<accession>A0ACB9PIK3</accession>
<name>A0ACB9PIK3_BAUVA</name>
<keyword evidence="2" id="KW-1185">Reference proteome</keyword>
<sequence length="299" mass="33966">MDNGERWRTFTCAGGAQDKTIIDKKMLRFRPIAPKPTAGGPLSCGSAFGKNNDVVSRRRTKRKHVRVNRNRNGCSKGKERTCIASEGMGDRSAVTLQLLPENCMEQNHHSSNGGSWWGSLDRTAEANQDQDDCNPFIRLNLMSGRGLVEPRPLDDRTMVFPPRMRASETWVTVEQVRETCMDVRELGCTDLERVMNLDGDTCPGFISDGLNRVVWMNGAFRRMVMEDHSPETEMKVCLVMKEKLEVEKRPYRALTCQAKVQYTWGKDKCLQKVPCDAWRMEGGRYAWRLDVKAALSLGR</sequence>
<dbReference type="EMBL" id="CM039429">
    <property type="protein sequence ID" value="KAI4348276.1"/>
    <property type="molecule type" value="Genomic_DNA"/>
</dbReference>
<protein>
    <submittedName>
        <fullName evidence="1">Uncharacterized protein</fullName>
    </submittedName>
</protein>
<comment type="caution">
    <text evidence="1">The sequence shown here is derived from an EMBL/GenBank/DDBJ whole genome shotgun (WGS) entry which is preliminary data.</text>
</comment>
<organism evidence="1 2">
    <name type="scientific">Bauhinia variegata</name>
    <name type="common">Purple orchid tree</name>
    <name type="synonym">Phanera variegata</name>
    <dbReference type="NCBI Taxonomy" id="167791"/>
    <lineage>
        <taxon>Eukaryota</taxon>
        <taxon>Viridiplantae</taxon>
        <taxon>Streptophyta</taxon>
        <taxon>Embryophyta</taxon>
        <taxon>Tracheophyta</taxon>
        <taxon>Spermatophyta</taxon>
        <taxon>Magnoliopsida</taxon>
        <taxon>eudicotyledons</taxon>
        <taxon>Gunneridae</taxon>
        <taxon>Pentapetalae</taxon>
        <taxon>rosids</taxon>
        <taxon>fabids</taxon>
        <taxon>Fabales</taxon>
        <taxon>Fabaceae</taxon>
        <taxon>Cercidoideae</taxon>
        <taxon>Cercideae</taxon>
        <taxon>Bauhiniinae</taxon>
        <taxon>Bauhinia</taxon>
    </lineage>
</organism>
<evidence type="ECO:0000313" key="1">
    <source>
        <dbReference type="EMBL" id="KAI4348276.1"/>
    </source>
</evidence>
<dbReference type="Proteomes" id="UP000828941">
    <property type="component" value="Chromosome 4"/>
</dbReference>
<reference evidence="1 2" key="1">
    <citation type="journal article" date="2022" name="DNA Res.">
        <title>Chromosomal-level genome assembly of the orchid tree Bauhinia variegata (Leguminosae; Cercidoideae) supports the allotetraploid origin hypothesis of Bauhinia.</title>
        <authorList>
            <person name="Zhong Y."/>
            <person name="Chen Y."/>
            <person name="Zheng D."/>
            <person name="Pang J."/>
            <person name="Liu Y."/>
            <person name="Luo S."/>
            <person name="Meng S."/>
            <person name="Qian L."/>
            <person name="Wei D."/>
            <person name="Dai S."/>
            <person name="Zhou R."/>
        </authorList>
    </citation>
    <scope>NUCLEOTIDE SEQUENCE [LARGE SCALE GENOMIC DNA]</scope>
    <source>
        <strain evidence="1">BV-YZ2020</strain>
    </source>
</reference>
<gene>
    <name evidence="1" type="ORF">L6164_009013</name>
</gene>